<dbReference type="PRINTS" id="PR00081">
    <property type="entry name" value="GDHRDH"/>
</dbReference>
<dbReference type="NCBIfam" id="NF005559">
    <property type="entry name" value="PRK07231.1"/>
    <property type="match status" value="1"/>
</dbReference>
<evidence type="ECO:0000256" key="2">
    <source>
        <dbReference type="ARBA" id="ARBA00023002"/>
    </source>
</evidence>
<dbReference type="EMBL" id="AAXW01000015">
    <property type="protein sequence ID" value="EAZ91232.1"/>
    <property type="molecule type" value="Genomic_DNA"/>
</dbReference>
<name>A3IQF7_9CHRO</name>
<dbReference type="FunFam" id="3.40.50.720:FF:000084">
    <property type="entry name" value="Short-chain dehydrogenase reductase"/>
    <property type="match status" value="1"/>
</dbReference>
<dbReference type="NCBIfam" id="NF009466">
    <property type="entry name" value="PRK12826.1-2"/>
    <property type="match status" value="1"/>
</dbReference>
<dbReference type="InterPro" id="IPR002347">
    <property type="entry name" value="SDR_fam"/>
</dbReference>
<dbReference type="InterPro" id="IPR020904">
    <property type="entry name" value="Sc_DH/Rdtase_CS"/>
</dbReference>
<dbReference type="GO" id="GO:0032787">
    <property type="term" value="P:monocarboxylic acid metabolic process"/>
    <property type="evidence" value="ECO:0007669"/>
    <property type="project" value="UniProtKB-ARBA"/>
</dbReference>
<evidence type="ECO:0000313" key="4">
    <source>
        <dbReference type="Proteomes" id="UP000003781"/>
    </source>
</evidence>
<dbReference type="Proteomes" id="UP000003781">
    <property type="component" value="Unassembled WGS sequence"/>
</dbReference>
<dbReference type="Pfam" id="PF13561">
    <property type="entry name" value="adh_short_C2"/>
    <property type="match status" value="1"/>
</dbReference>
<dbReference type="AlphaFoldDB" id="A3IQF7"/>
<reference evidence="3 4" key="1">
    <citation type="submission" date="2007-03" db="EMBL/GenBank/DDBJ databases">
        <authorList>
            <person name="Stal L."/>
            <person name="Ferriera S."/>
            <person name="Johnson J."/>
            <person name="Kravitz S."/>
            <person name="Beeson K."/>
            <person name="Sutton G."/>
            <person name="Rogers Y.-H."/>
            <person name="Friedman R."/>
            <person name="Frazier M."/>
            <person name="Venter J.C."/>
        </authorList>
    </citation>
    <scope>NUCLEOTIDE SEQUENCE [LARGE SCALE GENOMIC DNA]</scope>
    <source>
        <strain evidence="3 4">CCY0110</strain>
    </source>
</reference>
<keyword evidence="4" id="KW-1185">Reference proteome</keyword>
<dbReference type="PANTHER" id="PTHR42879">
    <property type="entry name" value="3-OXOACYL-(ACYL-CARRIER-PROTEIN) REDUCTASE"/>
    <property type="match status" value="1"/>
</dbReference>
<protein>
    <submittedName>
        <fullName evidence="3">Short-chain dehydrogenase/reductase SDR</fullName>
    </submittedName>
</protein>
<dbReference type="SUPFAM" id="SSF51735">
    <property type="entry name" value="NAD(P)-binding Rossmann-fold domains"/>
    <property type="match status" value="1"/>
</dbReference>
<dbReference type="InterPro" id="IPR050259">
    <property type="entry name" value="SDR"/>
</dbReference>
<keyword evidence="2" id="KW-0560">Oxidoreductase</keyword>
<dbReference type="PANTHER" id="PTHR42879:SF2">
    <property type="entry name" value="3-OXOACYL-[ACYL-CARRIER-PROTEIN] REDUCTASE FABG"/>
    <property type="match status" value="1"/>
</dbReference>
<dbReference type="eggNOG" id="COG1028">
    <property type="taxonomic scope" value="Bacteria"/>
</dbReference>
<accession>A3IQF7</accession>
<dbReference type="OrthoDB" id="560660at2"/>
<dbReference type="InterPro" id="IPR036291">
    <property type="entry name" value="NAD(P)-bd_dom_sf"/>
</dbReference>
<gene>
    <name evidence="3" type="ORF">CY0110_11432</name>
</gene>
<comment type="caution">
    <text evidence="3">The sequence shown here is derived from an EMBL/GenBank/DDBJ whole genome shotgun (WGS) entry which is preliminary data.</text>
</comment>
<sequence length="265" mass="29188">MEGLTGKNVLVTGATSGIGQAIAARLMAEGSNVALNYRNDINKLDDTKNMIKKMTSKMDNKGGQYLPVEGDVSEEKDILRMYDEVIEKWGSLDILVNNAGIQIDDPSEQVETDDFDKVINVNLRGAYLCAREAIQHFLKTEKKGIILNVSSVHEIIPRPQYVSYAISKGGMKSMTQTLALEYAPYGIRVNAIAPGATDTSINDDWLDDPQKKQQMKRRIPLGRVGTPEEMAAAAAFLMSDEAQYITGQTLFIDGGMTLYPNFLNS</sequence>
<dbReference type="GO" id="GO:0016491">
    <property type="term" value="F:oxidoreductase activity"/>
    <property type="evidence" value="ECO:0007669"/>
    <property type="project" value="UniProtKB-KW"/>
</dbReference>
<dbReference type="PROSITE" id="PS00061">
    <property type="entry name" value="ADH_SHORT"/>
    <property type="match status" value="1"/>
</dbReference>
<dbReference type="PRINTS" id="PR00080">
    <property type="entry name" value="SDRFAMILY"/>
</dbReference>
<comment type="similarity">
    <text evidence="1">Belongs to the short-chain dehydrogenases/reductases (SDR) family.</text>
</comment>
<proteinExistence type="inferred from homology"/>
<dbReference type="RefSeq" id="WP_008275623.1">
    <property type="nucleotide sequence ID" value="NZ_AAXW01000015.1"/>
</dbReference>
<dbReference type="Gene3D" id="3.40.50.720">
    <property type="entry name" value="NAD(P)-binding Rossmann-like Domain"/>
    <property type="match status" value="1"/>
</dbReference>
<evidence type="ECO:0000256" key="1">
    <source>
        <dbReference type="ARBA" id="ARBA00006484"/>
    </source>
</evidence>
<evidence type="ECO:0000313" key="3">
    <source>
        <dbReference type="EMBL" id="EAZ91232.1"/>
    </source>
</evidence>
<organism evidence="3 4">
    <name type="scientific">Crocosphaera chwakensis CCY0110</name>
    <dbReference type="NCBI Taxonomy" id="391612"/>
    <lineage>
        <taxon>Bacteria</taxon>
        <taxon>Bacillati</taxon>
        <taxon>Cyanobacteriota</taxon>
        <taxon>Cyanophyceae</taxon>
        <taxon>Oscillatoriophycideae</taxon>
        <taxon>Chroococcales</taxon>
        <taxon>Aphanothecaceae</taxon>
        <taxon>Crocosphaera</taxon>
        <taxon>Crocosphaera chwakensis</taxon>
    </lineage>
</organism>